<dbReference type="EMBL" id="AP019367">
    <property type="protein sequence ID" value="BBH49862.1"/>
    <property type="molecule type" value="Genomic_DNA"/>
</dbReference>
<reference evidence="2" key="1">
    <citation type="submission" date="2018-11" db="EMBL/GenBank/DDBJ databases">
        <title>Comparative genomics of Parolsenella catena and Libanicoccus massiliensis: Reclassification of Libanicoccus massiliensis as Parolsenella massiliensis comb. nov.</title>
        <authorList>
            <person name="Sakamoto M."/>
            <person name="Ikeyama N."/>
            <person name="Murakami T."/>
            <person name="Mori H."/>
            <person name="Yuki M."/>
            <person name="Ohkuma M."/>
        </authorList>
    </citation>
    <scope>NUCLEOTIDE SEQUENCE [LARGE SCALE GENOMIC DNA]</scope>
    <source>
        <strain evidence="2">JCM 31932</strain>
    </source>
</reference>
<keyword evidence="2" id="KW-1185">Reference proteome</keyword>
<dbReference type="Proteomes" id="UP000273154">
    <property type="component" value="Chromosome"/>
</dbReference>
<name>A0A3G9K583_9ACTN</name>
<sequence>MAYSEAMRRAQAEYRRKNVRQISVRFYPDTAELYEWAKAQGNAQAYIRDLIRADMEARRDASSSVADSEQV</sequence>
<evidence type="ECO:0008006" key="3">
    <source>
        <dbReference type="Google" id="ProtNLM"/>
    </source>
</evidence>
<dbReference type="AlphaFoldDB" id="A0A3G9K583"/>
<evidence type="ECO:0000313" key="1">
    <source>
        <dbReference type="EMBL" id="BBH49862.1"/>
    </source>
</evidence>
<dbReference type="KEGG" id="pcat:Pcatena_04490"/>
<evidence type="ECO:0000313" key="2">
    <source>
        <dbReference type="Proteomes" id="UP000273154"/>
    </source>
</evidence>
<accession>A0A3G9K583</accession>
<proteinExistence type="predicted"/>
<gene>
    <name evidence="1" type="ORF">Pcatena_04490</name>
</gene>
<protein>
    <recommendedName>
        <fullName evidence="3">Antitoxin</fullName>
    </recommendedName>
</protein>
<dbReference type="RefSeq" id="WP_126421249.1">
    <property type="nucleotide sequence ID" value="NZ_AP019367.1"/>
</dbReference>
<dbReference type="GeneID" id="88848588"/>
<organism evidence="1 2">
    <name type="scientific">Parolsenella catena</name>
    <dbReference type="NCBI Taxonomy" id="2003188"/>
    <lineage>
        <taxon>Bacteria</taxon>
        <taxon>Bacillati</taxon>
        <taxon>Actinomycetota</taxon>
        <taxon>Coriobacteriia</taxon>
        <taxon>Coriobacteriales</taxon>
        <taxon>Atopobiaceae</taxon>
        <taxon>Parolsenella</taxon>
    </lineage>
</organism>
<dbReference type="OrthoDB" id="3183843at2"/>